<keyword evidence="4" id="KW-1003">Cell membrane</keyword>
<dbReference type="PANTHER" id="PTHR21716">
    <property type="entry name" value="TRANSMEMBRANE PROTEIN"/>
    <property type="match status" value="1"/>
</dbReference>
<feature type="compositionally biased region" description="Basic and acidic residues" evidence="8">
    <location>
        <begin position="93"/>
        <end position="102"/>
    </location>
</feature>
<feature type="compositionally biased region" description="Low complexity" evidence="8">
    <location>
        <begin position="112"/>
        <end position="126"/>
    </location>
</feature>
<organism evidence="10 11">
    <name type="scientific">Jiangella asiatica</name>
    <dbReference type="NCBI Taxonomy" id="2530372"/>
    <lineage>
        <taxon>Bacteria</taxon>
        <taxon>Bacillati</taxon>
        <taxon>Actinomycetota</taxon>
        <taxon>Actinomycetes</taxon>
        <taxon>Jiangellales</taxon>
        <taxon>Jiangellaceae</taxon>
        <taxon>Jiangella</taxon>
    </lineage>
</organism>
<evidence type="ECO:0000256" key="1">
    <source>
        <dbReference type="ARBA" id="ARBA00004651"/>
    </source>
</evidence>
<keyword evidence="7 9" id="KW-0472">Membrane</keyword>
<dbReference type="Proteomes" id="UP000294739">
    <property type="component" value="Unassembled WGS sequence"/>
</dbReference>
<evidence type="ECO:0000256" key="2">
    <source>
        <dbReference type="ARBA" id="ARBA00009773"/>
    </source>
</evidence>
<feature type="region of interest" description="Disordered" evidence="8">
    <location>
        <begin position="1"/>
        <end position="23"/>
    </location>
</feature>
<evidence type="ECO:0000256" key="4">
    <source>
        <dbReference type="ARBA" id="ARBA00022475"/>
    </source>
</evidence>
<feature type="transmembrane region" description="Helical" evidence="9">
    <location>
        <begin position="420"/>
        <end position="439"/>
    </location>
</feature>
<feature type="region of interest" description="Disordered" evidence="8">
    <location>
        <begin position="93"/>
        <end position="189"/>
    </location>
</feature>
<sequence length="539" mass="56543">MRSAATASARRRGHSPSSPAFPRLHARFGIVPCSITTGEQWHHDAAASTNPGRIARPLIACVRLTPVLDRMERVIRWWNDVRERVARAAAEREARAEARTEDQDAGPGGGASLPPGATVTSRSPQAPAVPAPGAPSVPDDAAGQPPGTGSTPTAAAPPGPGRGAATPREPDAVAQAADQPAAHRGHPVPRAVRDAADWSWRLLVITAAVGGVGWLAWELRLVIFPLVAGLLMAAGLQPLVSRLRRAGWRRGFAAATVFVGFLVVVIGSLTLVGNAVGGQFGDVVDQAEEGLQEIRGWLAGPPFGVDEAQLDRWIDRALSYVQSDDSVAEQATTAATVAIEIFVGIVLALFALIFFLYDGERIWAWLVRLFPSRSRVRAAAAGDVAWRTLAQYIRGIVLVALFDAVAVTVLLFILQVPLALPLGVLIFFGAFVPLIGAFVTGTVAVLVALVTQGLLTAIVVLAGLVIVQQIESNLFQPFILGRMVRIHPLAVAVAVAIGTLAGSIIGAIIAVPIVAVVNTVGSYLASSRDQPDETPAAGR</sequence>
<dbReference type="EMBL" id="SMKZ01000002">
    <property type="protein sequence ID" value="TDE14942.1"/>
    <property type="molecule type" value="Genomic_DNA"/>
</dbReference>
<feature type="transmembrane region" description="Helical" evidence="9">
    <location>
        <begin position="223"/>
        <end position="240"/>
    </location>
</feature>
<dbReference type="AlphaFoldDB" id="A0A4R5DL49"/>
<evidence type="ECO:0000256" key="9">
    <source>
        <dbReference type="SAM" id="Phobius"/>
    </source>
</evidence>
<feature type="compositionally biased region" description="Low complexity" evidence="8">
    <location>
        <begin position="163"/>
        <end position="182"/>
    </location>
</feature>
<feature type="compositionally biased region" description="Low complexity" evidence="8">
    <location>
        <begin position="136"/>
        <end position="154"/>
    </location>
</feature>
<feature type="transmembrane region" description="Helical" evidence="9">
    <location>
        <begin position="446"/>
        <end position="470"/>
    </location>
</feature>
<keyword evidence="6 9" id="KW-1133">Transmembrane helix</keyword>
<dbReference type="GO" id="GO:0055085">
    <property type="term" value="P:transmembrane transport"/>
    <property type="evidence" value="ECO:0007669"/>
    <property type="project" value="TreeGrafter"/>
</dbReference>
<comment type="subcellular location">
    <subcellularLocation>
        <location evidence="1">Cell membrane</location>
        <topology evidence="1">Multi-pass membrane protein</topology>
    </subcellularLocation>
</comment>
<keyword evidence="5 9" id="KW-0812">Transmembrane</keyword>
<feature type="transmembrane region" description="Helical" evidence="9">
    <location>
        <begin position="334"/>
        <end position="357"/>
    </location>
</feature>
<dbReference type="GO" id="GO:0005886">
    <property type="term" value="C:plasma membrane"/>
    <property type="evidence" value="ECO:0007669"/>
    <property type="project" value="UniProtKB-SubCell"/>
</dbReference>
<evidence type="ECO:0000256" key="8">
    <source>
        <dbReference type="SAM" id="MobiDB-lite"/>
    </source>
</evidence>
<comment type="similarity">
    <text evidence="2">Belongs to the autoinducer-2 exporter (AI-2E) (TC 2.A.86) family.</text>
</comment>
<keyword evidence="3" id="KW-0813">Transport</keyword>
<comment type="caution">
    <text evidence="10">The sequence shown here is derived from an EMBL/GenBank/DDBJ whole genome shotgun (WGS) entry which is preliminary data.</text>
</comment>
<evidence type="ECO:0000256" key="5">
    <source>
        <dbReference type="ARBA" id="ARBA00022692"/>
    </source>
</evidence>
<feature type="transmembrane region" description="Helical" evidence="9">
    <location>
        <begin position="252"/>
        <end position="272"/>
    </location>
</feature>
<dbReference type="OrthoDB" id="9784366at2"/>
<evidence type="ECO:0000313" key="10">
    <source>
        <dbReference type="EMBL" id="TDE14942.1"/>
    </source>
</evidence>
<dbReference type="PANTHER" id="PTHR21716:SF53">
    <property type="entry name" value="PERMEASE PERM-RELATED"/>
    <property type="match status" value="1"/>
</dbReference>
<gene>
    <name evidence="10" type="ORF">E1269_02140</name>
</gene>
<protein>
    <submittedName>
        <fullName evidence="10">AI-2E family transporter</fullName>
    </submittedName>
</protein>
<evidence type="ECO:0000256" key="3">
    <source>
        <dbReference type="ARBA" id="ARBA00022448"/>
    </source>
</evidence>
<accession>A0A4R5DL49</accession>
<keyword evidence="11" id="KW-1185">Reference proteome</keyword>
<dbReference type="Pfam" id="PF01594">
    <property type="entry name" value="AI-2E_transport"/>
    <property type="match status" value="1"/>
</dbReference>
<proteinExistence type="inferred from homology"/>
<name>A0A4R5DL49_9ACTN</name>
<feature type="transmembrane region" description="Helical" evidence="9">
    <location>
        <begin position="198"/>
        <end position="217"/>
    </location>
</feature>
<feature type="transmembrane region" description="Helical" evidence="9">
    <location>
        <begin position="490"/>
        <end position="517"/>
    </location>
</feature>
<evidence type="ECO:0000313" key="11">
    <source>
        <dbReference type="Proteomes" id="UP000294739"/>
    </source>
</evidence>
<feature type="transmembrane region" description="Helical" evidence="9">
    <location>
        <begin position="396"/>
        <end position="414"/>
    </location>
</feature>
<reference evidence="10 11" key="1">
    <citation type="submission" date="2019-03" db="EMBL/GenBank/DDBJ databases">
        <title>Draft genome sequences of novel Actinobacteria.</title>
        <authorList>
            <person name="Sahin N."/>
            <person name="Ay H."/>
            <person name="Saygin H."/>
        </authorList>
    </citation>
    <scope>NUCLEOTIDE SEQUENCE [LARGE SCALE GENOMIC DNA]</scope>
    <source>
        <strain evidence="10 11">5K138</strain>
    </source>
</reference>
<evidence type="ECO:0000256" key="7">
    <source>
        <dbReference type="ARBA" id="ARBA00023136"/>
    </source>
</evidence>
<dbReference type="InParanoid" id="A0A4R5DL49"/>
<dbReference type="FunCoup" id="A0A4R5DL49">
    <property type="interactions" value="32"/>
</dbReference>
<evidence type="ECO:0000256" key="6">
    <source>
        <dbReference type="ARBA" id="ARBA00022989"/>
    </source>
</evidence>
<dbReference type="InterPro" id="IPR002549">
    <property type="entry name" value="AI-2E-like"/>
</dbReference>